<protein>
    <submittedName>
        <fullName evidence="2">Uncharacterized protein</fullName>
    </submittedName>
</protein>
<organism evidence="2 3">
    <name type="scientific">Rhodobacter aestuarii</name>
    <dbReference type="NCBI Taxonomy" id="453582"/>
    <lineage>
        <taxon>Bacteria</taxon>
        <taxon>Pseudomonadati</taxon>
        <taxon>Pseudomonadota</taxon>
        <taxon>Alphaproteobacteria</taxon>
        <taxon>Rhodobacterales</taxon>
        <taxon>Rhodobacter group</taxon>
        <taxon>Rhodobacter</taxon>
    </lineage>
</organism>
<feature type="non-terminal residue" evidence="2">
    <location>
        <position position="1"/>
    </location>
</feature>
<feature type="region of interest" description="Disordered" evidence="1">
    <location>
        <begin position="23"/>
        <end position="49"/>
    </location>
</feature>
<gene>
    <name evidence="2" type="ORF">SAMN05421580_11926</name>
</gene>
<dbReference type="EMBL" id="FTOG01000019">
    <property type="protein sequence ID" value="SIT22157.1"/>
    <property type="molecule type" value="Genomic_DNA"/>
</dbReference>
<accession>A0A1N7QI17</accession>
<reference evidence="3" key="1">
    <citation type="submission" date="2017-01" db="EMBL/GenBank/DDBJ databases">
        <authorList>
            <person name="Varghese N."/>
            <person name="Submissions S."/>
        </authorList>
    </citation>
    <scope>NUCLEOTIDE SEQUENCE [LARGE SCALE GENOMIC DNA]</scope>
    <source>
        <strain evidence="3">DSM 19945</strain>
    </source>
</reference>
<proteinExistence type="predicted"/>
<dbReference type="AlphaFoldDB" id="A0A1N7QI17"/>
<dbReference type="Proteomes" id="UP000186221">
    <property type="component" value="Unassembled WGS sequence"/>
</dbReference>
<keyword evidence="3" id="KW-1185">Reference proteome</keyword>
<evidence type="ECO:0000256" key="1">
    <source>
        <dbReference type="SAM" id="MobiDB-lite"/>
    </source>
</evidence>
<sequence length="49" mass="5126">LKPPARRSVKVVTFREPRPALVPSSRVNAPVDGGDSESAGRAQTLRAGA</sequence>
<name>A0A1N7QI17_9RHOB</name>
<evidence type="ECO:0000313" key="2">
    <source>
        <dbReference type="EMBL" id="SIT22157.1"/>
    </source>
</evidence>
<evidence type="ECO:0000313" key="3">
    <source>
        <dbReference type="Proteomes" id="UP000186221"/>
    </source>
</evidence>